<dbReference type="RefSeq" id="XP_766734.1">
    <property type="nucleotide sequence ID" value="XM_761641.1"/>
</dbReference>
<dbReference type="Pfam" id="PF22916">
    <property type="entry name" value="UTP25_NTPase-like"/>
    <property type="match status" value="1"/>
</dbReference>
<dbReference type="GeneID" id="3502388"/>
<accession>Q4N6F7</accession>
<evidence type="ECO:0000313" key="6">
    <source>
        <dbReference type="EMBL" id="EAN34451.1"/>
    </source>
</evidence>
<protein>
    <recommendedName>
        <fullName evidence="8">U3 small nucleolar RNA-associated protein 25</fullName>
    </recommendedName>
</protein>
<name>Q4N6F7_THEPA</name>
<dbReference type="InterPro" id="IPR053940">
    <property type="entry name" value="UTP25_NTPase-like"/>
</dbReference>
<dbReference type="AlphaFoldDB" id="Q4N6F7"/>
<organism evidence="6 7">
    <name type="scientific">Theileria parva</name>
    <name type="common">East coast fever infection agent</name>
    <dbReference type="NCBI Taxonomy" id="5875"/>
    <lineage>
        <taxon>Eukaryota</taxon>
        <taxon>Sar</taxon>
        <taxon>Alveolata</taxon>
        <taxon>Apicomplexa</taxon>
        <taxon>Aconoidasida</taxon>
        <taxon>Piroplasmida</taxon>
        <taxon>Theileriidae</taxon>
        <taxon>Theileria</taxon>
    </lineage>
</organism>
<evidence type="ECO:0000256" key="2">
    <source>
        <dbReference type="ARBA" id="ARBA00009223"/>
    </source>
</evidence>
<evidence type="ECO:0000259" key="4">
    <source>
        <dbReference type="Pfam" id="PF06862"/>
    </source>
</evidence>
<dbReference type="eggNOG" id="KOG2340">
    <property type="taxonomic scope" value="Eukaryota"/>
</dbReference>
<dbReference type="GO" id="GO:0000462">
    <property type="term" value="P:maturation of SSU-rRNA from tricistronic rRNA transcript (SSU-rRNA, 5.8S rRNA, LSU-rRNA)"/>
    <property type="evidence" value="ECO:0007669"/>
    <property type="project" value="TreeGrafter"/>
</dbReference>
<evidence type="ECO:0008006" key="8">
    <source>
        <dbReference type="Google" id="ProtNLM"/>
    </source>
</evidence>
<reference evidence="6 7" key="1">
    <citation type="journal article" date="2005" name="Science">
        <title>Genome sequence of Theileria parva, a bovine pathogen that transforms lymphocytes.</title>
        <authorList>
            <person name="Gardner M.J."/>
            <person name="Bishop R."/>
            <person name="Shah T."/>
            <person name="de Villiers E.P."/>
            <person name="Carlton J.M."/>
            <person name="Hall N."/>
            <person name="Ren Q."/>
            <person name="Paulsen I.T."/>
            <person name="Pain A."/>
            <person name="Berriman M."/>
            <person name="Wilson R.J.M."/>
            <person name="Sato S."/>
            <person name="Ralph S.A."/>
            <person name="Mann D.J."/>
            <person name="Xiong Z."/>
            <person name="Shallom S.J."/>
            <person name="Weidman J."/>
            <person name="Jiang L."/>
            <person name="Lynn J."/>
            <person name="Weaver B."/>
            <person name="Shoaibi A."/>
            <person name="Domingo A.R."/>
            <person name="Wasawo D."/>
            <person name="Crabtree J."/>
            <person name="Wortman J.R."/>
            <person name="Haas B."/>
            <person name="Angiuoli S.V."/>
            <person name="Creasy T.H."/>
            <person name="Lu C."/>
            <person name="Suh B."/>
            <person name="Silva J.C."/>
            <person name="Utterback T.R."/>
            <person name="Feldblyum T.V."/>
            <person name="Pertea M."/>
            <person name="Allen J."/>
            <person name="Nierman W.C."/>
            <person name="Taracha E.L.N."/>
            <person name="Salzberg S.L."/>
            <person name="White O.R."/>
            <person name="Fitzhugh H.A."/>
            <person name="Morzaria S."/>
            <person name="Venter J.C."/>
            <person name="Fraser C.M."/>
            <person name="Nene V."/>
        </authorList>
    </citation>
    <scope>NUCLEOTIDE SEQUENCE [LARGE SCALE GENOMIC DNA]</scope>
    <source>
        <strain evidence="6 7">Muguga</strain>
    </source>
</reference>
<comment type="caution">
    <text evidence="6">The sequence shown here is derived from an EMBL/GenBank/DDBJ whole genome shotgun (WGS) entry which is preliminary data.</text>
</comment>
<dbReference type="EMBL" id="AAGK01000001">
    <property type="protein sequence ID" value="EAN34451.1"/>
    <property type="molecule type" value="Genomic_DNA"/>
</dbReference>
<keyword evidence="3" id="KW-0539">Nucleus</keyword>
<evidence type="ECO:0000256" key="3">
    <source>
        <dbReference type="ARBA" id="ARBA00023242"/>
    </source>
</evidence>
<feature type="domain" description="UTP25 NTP hydrolase-like" evidence="5">
    <location>
        <begin position="164"/>
        <end position="414"/>
    </location>
</feature>
<dbReference type="OMA" id="QNWAHLE"/>
<proteinExistence type="inferred from homology"/>
<dbReference type="Proteomes" id="UP000001949">
    <property type="component" value="Unassembled WGS sequence"/>
</dbReference>
<dbReference type="STRING" id="5875.Q4N6F7"/>
<dbReference type="InParanoid" id="Q4N6F7"/>
<comment type="similarity">
    <text evidence="2">Belongs to the UTP25 family.</text>
</comment>
<dbReference type="VEuPathDB" id="PiroplasmaDB:TpMuguga_01g01213"/>
<dbReference type="InterPro" id="IPR010678">
    <property type="entry name" value="UTP25"/>
</dbReference>
<dbReference type="Pfam" id="PF06862">
    <property type="entry name" value="Utp25_C"/>
    <property type="match status" value="1"/>
</dbReference>
<dbReference type="GO" id="GO:0019843">
    <property type="term" value="F:rRNA binding"/>
    <property type="evidence" value="ECO:0007669"/>
    <property type="project" value="TreeGrafter"/>
</dbReference>
<dbReference type="GO" id="GO:0034511">
    <property type="term" value="F:U3 snoRNA binding"/>
    <property type="evidence" value="ECO:0007669"/>
    <property type="project" value="InterPro"/>
</dbReference>
<keyword evidence="7" id="KW-1185">Reference proteome</keyword>
<dbReference type="KEGG" id="tpv:TP01_1213"/>
<comment type="subcellular location">
    <subcellularLocation>
        <location evidence="1">Nucleus</location>
        <location evidence="1">Nucleolus</location>
    </subcellularLocation>
</comment>
<feature type="domain" description="UTP25 C-terminal" evidence="4">
    <location>
        <begin position="430"/>
        <end position="602"/>
    </location>
</feature>
<sequence>MLNSKGSEESNLDRLIKAIDTDKYNKRKRENDLEDEEIADNFDLLEDTDEESDVELEFKGKLIEKDVFNTFNEDYETFLSSNSKDLVPVMIFDHPLFSSYKVKNVTPLMKSLLTIEKVPDPLTCHSEYFINAVISKRLNTLAKGKKLETPPDSVKYLFSCLNSYVDVFYLNNRIRDLDSVRFVYALHIANHLVKSSVKKKESKEERTEGFTRPKILVICGLRCIAKDVVTNLLKLIPASKSNVNLDRFQSDFSLSEEDLRDQEESYAKTKKAKDFIKTFTGNQDDAFKIGIRYESGLLHLYSPFYSSDIIIASPLGLRPLISGNELDYDFLSSIEVLVVDRLDIIKFQNWRLFTDLFKMVNKPLMKWRDGDINKIRMSVIDGQIEEYRQNILISSSRSVIFNSFFKNLRNKRGNIRLCTNRKTDYIRLGTKLKIQQMFIKVPSSNIKDSHTETVKYFMENMLANLEDINGVLVILSDYTQYFSLSKRLKASNVQYLTCLESDTPKQMKFARQQFQSKDIPMMITTLRLLFFKRYLFKGTSKIFLLEPPEYPQLYKDLMRMVDPSRSNTIVCYYTSYHAMVLEPIVGTRRIAKLINAPDTKITQFN</sequence>
<gene>
    <name evidence="6" type="ordered locus">TP01_1213</name>
</gene>
<evidence type="ECO:0000259" key="5">
    <source>
        <dbReference type="Pfam" id="PF22916"/>
    </source>
</evidence>
<dbReference type="InterPro" id="IPR053939">
    <property type="entry name" value="UTP25_C"/>
</dbReference>
<evidence type="ECO:0000256" key="1">
    <source>
        <dbReference type="ARBA" id="ARBA00004604"/>
    </source>
</evidence>
<dbReference type="PANTHER" id="PTHR12933:SF0">
    <property type="entry name" value="U3 SMALL NUCLEOLAR RNA-ASSOCIATED PROTEIN 25 HOMOLOG"/>
    <property type="match status" value="1"/>
</dbReference>
<dbReference type="GO" id="GO:0032040">
    <property type="term" value="C:small-subunit processome"/>
    <property type="evidence" value="ECO:0007669"/>
    <property type="project" value="TreeGrafter"/>
</dbReference>
<dbReference type="PANTHER" id="PTHR12933">
    <property type="entry name" value="ORF PROTEIN-RELATED"/>
    <property type="match status" value="1"/>
</dbReference>
<evidence type="ECO:0000313" key="7">
    <source>
        <dbReference type="Proteomes" id="UP000001949"/>
    </source>
</evidence>